<gene>
    <name evidence="1" type="ORF">BDY19DRAFT_997553</name>
</gene>
<proteinExistence type="predicted"/>
<keyword evidence="2" id="KW-1185">Reference proteome</keyword>
<comment type="caution">
    <text evidence="1">The sequence shown here is derived from an EMBL/GenBank/DDBJ whole genome shotgun (WGS) entry which is preliminary data.</text>
</comment>
<dbReference type="EMBL" id="MU274940">
    <property type="protein sequence ID" value="KAI0084643.1"/>
    <property type="molecule type" value="Genomic_DNA"/>
</dbReference>
<dbReference type="Proteomes" id="UP001055072">
    <property type="component" value="Unassembled WGS sequence"/>
</dbReference>
<evidence type="ECO:0000313" key="2">
    <source>
        <dbReference type="Proteomes" id="UP001055072"/>
    </source>
</evidence>
<reference evidence="1" key="1">
    <citation type="journal article" date="2021" name="Environ. Microbiol.">
        <title>Gene family expansions and transcriptome signatures uncover fungal adaptations to wood decay.</title>
        <authorList>
            <person name="Hage H."/>
            <person name="Miyauchi S."/>
            <person name="Viragh M."/>
            <person name="Drula E."/>
            <person name="Min B."/>
            <person name="Chaduli D."/>
            <person name="Navarro D."/>
            <person name="Favel A."/>
            <person name="Norest M."/>
            <person name="Lesage-Meessen L."/>
            <person name="Balint B."/>
            <person name="Merenyi Z."/>
            <person name="de Eugenio L."/>
            <person name="Morin E."/>
            <person name="Martinez A.T."/>
            <person name="Baldrian P."/>
            <person name="Stursova M."/>
            <person name="Martinez M.J."/>
            <person name="Novotny C."/>
            <person name="Magnuson J.K."/>
            <person name="Spatafora J.W."/>
            <person name="Maurice S."/>
            <person name="Pangilinan J."/>
            <person name="Andreopoulos W."/>
            <person name="LaButti K."/>
            <person name="Hundley H."/>
            <person name="Na H."/>
            <person name="Kuo A."/>
            <person name="Barry K."/>
            <person name="Lipzen A."/>
            <person name="Henrissat B."/>
            <person name="Riley R."/>
            <person name="Ahrendt S."/>
            <person name="Nagy L.G."/>
            <person name="Grigoriev I.V."/>
            <person name="Martin F."/>
            <person name="Rosso M.N."/>
        </authorList>
    </citation>
    <scope>NUCLEOTIDE SEQUENCE</scope>
    <source>
        <strain evidence="1">CBS 384.51</strain>
    </source>
</reference>
<name>A0ACB8TRG6_9APHY</name>
<protein>
    <submittedName>
        <fullName evidence="1">BTB/POZ protein</fullName>
    </submittedName>
</protein>
<sequence length="100" mass="11205">MATGNPSSDDDWVRLVSNDGHSFLVRRRVAMVSGTLKSMLSTEGNFVEAAANTCPVQERAIVVEKLCEYMQYKSTYENVPPKEDIPDFAERIPPEIVLEL</sequence>
<organism evidence="1 2">
    <name type="scientific">Irpex rosettiformis</name>
    <dbReference type="NCBI Taxonomy" id="378272"/>
    <lineage>
        <taxon>Eukaryota</taxon>
        <taxon>Fungi</taxon>
        <taxon>Dikarya</taxon>
        <taxon>Basidiomycota</taxon>
        <taxon>Agaricomycotina</taxon>
        <taxon>Agaricomycetes</taxon>
        <taxon>Polyporales</taxon>
        <taxon>Irpicaceae</taxon>
        <taxon>Irpex</taxon>
    </lineage>
</organism>
<evidence type="ECO:0000313" key="1">
    <source>
        <dbReference type="EMBL" id="KAI0084643.1"/>
    </source>
</evidence>
<accession>A0ACB8TRG6</accession>